<dbReference type="GO" id="GO:0005543">
    <property type="term" value="F:phospholipid binding"/>
    <property type="evidence" value="ECO:0007669"/>
    <property type="project" value="TreeGrafter"/>
</dbReference>
<keyword evidence="3" id="KW-1185">Reference proteome</keyword>
<dbReference type="AlphaFoldDB" id="A0A9W8XE12"/>
<proteinExistence type="predicted"/>
<comment type="caution">
    <text evidence="2">The sequence shown here is derived from an EMBL/GenBank/DDBJ whole genome shotgun (WGS) entry which is preliminary data.</text>
</comment>
<accession>A0A9W8XE12</accession>
<name>A0A9W8XE12_9PLEO</name>
<organism evidence="2 3">
    <name type="scientific">Didymosphaeria variabile</name>
    <dbReference type="NCBI Taxonomy" id="1932322"/>
    <lineage>
        <taxon>Eukaryota</taxon>
        <taxon>Fungi</taxon>
        <taxon>Dikarya</taxon>
        <taxon>Ascomycota</taxon>
        <taxon>Pezizomycotina</taxon>
        <taxon>Dothideomycetes</taxon>
        <taxon>Pleosporomycetidae</taxon>
        <taxon>Pleosporales</taxon>
        <taxon>Massarineae</taxon>
        <taxon>Didymosphaeriaceae</taxon>
        <taxon>Didymosphaeria</taxon>
    </lineage>
</organism>
<feature type="compositionally biased region" description="Gly residues" evidence="1">
    <location>
        <begin position="199"/>
        <end position="219"/>
    </location>
</feature>
<evidence type="ECO:0000256" key="1">
    <source>
        <dbReference type="SAM" id="MobiDB-lite"/>
    </source>
</evidence>
<feature type="region of interest" description="Disordered" evidence="1">
    <location>
        <begin position="198"/>
        <end position="225"/>
    </location>
</feature>
<dbReference type="Gene3D" id="3.90.280.10">
    <property type="entry name" value="PEBP-like"/>
    <property type="match status" value="1"/>
</dbReference>
<dbReference type="InterPro" id="IPR008914">
    <property type="entry name" value="PEBP"/>
</dbReference>
<gene>
    <name evidence="2" type="ORF">N0V89_010793</name>
</gene>
<dbReference type="FunFam" id="3.90.280.10:FF:000013">
    <property type="entry name" value="Protease inhibitor (Tfs1), putative"/>
    <property type="match status" value="1"/>
</dbReference>
<dbReference type="CDD" id="cd00866">
    <property type="entry name" value="PEBP_euk"/>
    <property type="match status" value="1"/>
</dbReference>
<dbReference type="InterPro" id="IPR036610">
    <property type="entry name" value="PEBP-like_sf"/>
</dbReference>
<evidence type="ECO:0008006" key="4">
    <source>
        <dbReference type="Google" id="ProtNLM"/>
    </source>
</evidence>
<dbReference type="InterPro" id="IPR035810">
    <property type="entry name" value="PEBP_euk"/>
</dbReference>
<dbReference type="PANTHER" id="PTHR11362:SF141">
    <property type="entry name" value="PHOSPHATIDYLETHANOLAMINE-BINDING PROTEIN"/>
    <property type="match status" value="1"/>
</dbReference>
<dbReference type="Proteomes" id="UP001140513">
    <property type="component" value="Unassembled WGS sequence"/>
</dbReference>
<dbReference type="SUPFAM" id="SSF49777">
    <property type="entry name" value="PEBP-like"/>
    <property type="match status" value="1"/>
</dbReference>
<protein>
    <recommendedName>
        <fullName evidence="4">PEBP-like protein</fullName>
    </recommendedName>
</protein>
<evidence type="ECO:0000313" key="2">
    <source>
        <dbReference type="EMBL" id="KAJ4346861.1"/>
    </source>
</evidence>
<dbReference type="GO" id="GO:0046578">
    <property type="term" value="P:regulation of Ras protein signal transduction"/>
    <property type="evidence" value="ECO:0007669"/>
    <property type="project" value="TreeGrafter"/>
</dbReference>
<dbReference type="GO" id="GO:0030414">
    <property type="term" value="F:peptidase inhibitor activity"/>
    <property type="evidence" value="ECO:0007669"/>
    <property type="project" value="TreeGrafter"/>
</dbReference>
<evidence type="ECO:0000313" key="3">
    <source>
        <dbReference type="Proteomes" id="UP001140513"/>
    </source>
</evidence>
<dbReference type="PANTHER" id="PTHR11362">
    <property type="entry name" value="PHOSPHATIDYLETHANOLAMINE-BINDING PROTEIN"/>
    <property type="match status" value="1"/>
</dbReference>
<dbReference type="EMBL" id="JAPEUX010000008">
    <property type="protein sequence ID" value="KAJ4346861.1"/>
    <property type="molecule type" value="Genomic_DNA"/>
</dbReference>
<sequence length="253" mass="25549">MHFSKGMIVAAAVGIAQAQTPKGFTPAATSQLDVIFNTTKVSTPGELLTKAATASQPQLALPSSAVSSNETYVFVMLDLDVPPQGGNATRRVLLHAMNAGFKATKQSVAGGAVLLASSEKGPASYIGPGPPASDTIPHRYTQLLFKQPESLKVSANDFANTQARIGFDMAAFAKTNKLGEPVAGNFFMVDGRANAAAGGATGTRGAGGARQTGGGGSRGNGTSPQFEGKVGAVELPWAMAAMVGVSGAALLGL</sequence>
<reference evidence="2" key="1">
    <citation type="submission" date="2022-10" db="EMBL/GenBank/DDBJ databases">
        <title>Tapping the CABI collections for fungal endophytes: first genome assemblies for Collariella, Neodidymelliopsis, Ascochyta clinopodiicola, Didymella pomorum, Didymosphaeria variabile, Neocosmospora piperis and Neocucurbitaria cava.</title>
        <authorList>
            <person name="Hill R."/>
        </authorList>
    </citation>
    <scope>NUCLEOTIDE SEQUENCE</scope>
    <source>
        <strain evidence="2">IMI 356815</strain>
    </source>
</reference>
<dbReference type="GO" id="GO:0030162">
    <property type="term" value="P:regulation of proteolysis"/>
    <property type="evidence" value="ECO:0007669"/>
    <property type="project" value="TreeGrafter"/>
</dbReference>
<dbReference type="OrthoDB" id="2506647at2759"/>
<dbReference type="Pfam" id="PF01161">
    <property type="entry name" value="PBP"/>
    <property type="match status" value="1"/>
</dbReference>
<dbReference type="GeneID" id="80914323"/>
<dbReference type="RefSeq" id="XP_056066661.1">
    <property type="nucleotide sequence ID" value="XM_056219534.1"/>
</dbReference>